<dbReference type="Pfam" id="PF03766">
    <property type="entry name" value="Remorin_N"/>
    <property type="match status" value="1"/>
</dbReference>
<dbReference type="SUPFAM" id="SSF57716">
    <property type="entry name" value="Glucocorticoid receptor-like (DNA-binding domain)"/>
    <property type="match status" value="3"/>
</dbReference>
<dbReference type="FunFam" id="2.10.110.10:FF:000002">
    <property type="entry name" value="LIM domain and actin-binding 1"/>
    <property type="match status" value="1"/>
</dbReference>
<evidence type="ECO:0000256" key="7">
    <source>
        <dbReference type="SAM" id="MobiDB-lite"/>
    </source>
</evidence>
<evidence type="ECO:0000256" key="2">
    <source>
        <dbReference type="ARBA" id="ARBA00022723"/>
    </source>
</evidence>
<dbReference type="SMART" id="SM00132">
    <property type="entry name" value="LIM"/>
    <property type="match status" value="2"/>
</dbReference>
<dbReference type="InterPro" id="IPR001781">
    <property type="entry name" value="Znf_LIM"/>
</dbReference>
<dbReference type="GO" id="GO:0051017">
    <property type="term" value="P:actin filament bundle assembly"/>
    <property type="evidence" value="ECO:0007669"/>
    <property type="project" value="UniProtKB-ARBA"/>
</dbReference>
<feature type="domain" description="LIM zinc-binding" evidence="8">
    <location>
        <begin position="276"/>
        <end position="336"/>
    </location>
</feature>
<feature type="compositionally biased region" description="Basic and acidic residues" evidence="7">
    <location>
        <begin position="24"/>
        <end position="60"/>
    </location>
</feature>
<feature type="coiled-coil region" evidence="6">
    <location>
        <begin position="112"/>
        <end position="146"/>
    </location>
</feature>
<dbReference type="PROSITE" id="PS50023">
    <property type="entry name" value="LIM_DOMAIN_2"/>
    <property type="match status" value="1"/>
</dbReference>
<comment type="similarity">
    <text evidence="1">Belongs to the remorin family.</text>
</comment>
<keyword evidence="2 5" id="KW-0479">Metal-binding</keyword>
<protein>
    <submittedName>
        <fullName evidence="9">LIM</fullName>
    </submittedName>
</protein>
<organism evidence="9 10">
    <name type="scientific">Musa troglodytarum</name>
    <name type="common">fe'i banana</name>
    <dbReference type="NCBI Taxonomy" id="320322"/>
    <lineage>
        <taxon>Eukaryota</taxon>
        <taxon>Viridiplantae</taxon>
        <taxon>Streptophyta</taxon>
        <taxon>Embryophyta</taxon>
        <taxon>Tracheophyta</taxon>
        <taxon>Spermatophyta</taxon>
        <taxon>Magnoliopsida</taxon>
        <taxon>Liliopsida</taxon>
        <taxon>Zingiberales</taxon>
        <taxon>Musaceae</taxon>
        <taxon>Musa</taxon>
    </lineage>
</organism>
<feature type="compositionally biased region" description="Basic and acidic residues" evidence="7">
    <location>
        <begin position="1"/>
        <end position="11"/>
    </location>
</feature>
<evidence type="ECO:0000256" key="6">
    <source>
        <dbReference type="SAM" id="Coils"/>
    </source>
</evidence>
<dbReference type="PANTHER" id="PTHR31775:SF5">
    <property type="entry name" value="REMORIN 1.4"/>
    <property type="match status" value="1"/>
</dbReference>
<dbReference type="EMBL" id="CP097506">
    <property type="protein sequence ID" value="URD94454.1"/>
    <property type="molecule type" value="Genomic_DNA"/>
</dbReference>
<dbReference type="GO" id="GO:0046872">
    <property type="term" value="F:metal ion binding"/>
    <property type="evidence" value="ECO:0007669"/>
    <property type="project" value="UniProtKB-KW"/>
</dbReference>
<dbReference type="GO" id="GO:0051015">
    <property type="term" value="F:actin filament binding"/>
    <property type="evidence" value="ECO:0007669"/>
    <property type="project" value="UniProtKB-ARBA"/>
</dbReference>
<dbReference type="InterPro" id="IPR005518">
    <property type="entry name" value="Remorin_N"/>
</dbReference>
<dbReference type="Proteomes" id="UP001055439">
    <property type="component" value="Chromosome 4"/>
</dbReference>
<dbReference type="CDD" id="cd09440">
    <property type="entry name" value="LIM1_SF3"/>
    <property type="match status" value="1"/>
</dbReference>
<feature type="region of interest" description="Disordered" evidence="7">
    <location>
        <begin position="1"/>
        <end position="71"/>
    </location>
</feature>
<keyword evidence="4 5" id="KW-0440">LIM domain</keyword>
<keyword evidence="6" id="KW-0175">Coiled coil</keyword>
<evidence type="ECO:0000256" key="4">
    <source>
        <dbReference type="ARBA" id="ARBA00023038"/>
    </source>
</evidence>
<dbReference type="PANTHER" id="PTHR31775">
    <property type="entry name" value="OS02G0117200 PROTEIN"/>
    <property type="match status" value="1"/>
</dbReference>
<evidence type="ECO:0000256" key="1">
    <source>
        <dbReference type="ARBA" id="ARBA00005711"/>
    </source>
</evidence>
<dbReference type="AlphaFoldDB" id="A0A9E7JW03"/>
<evidence type="ECO:0000259" key="8">
    <source>
        <dbReference type="PROSITE" id="PS50023"/>
    </source>
</evidence>
<keyword evidence="10" id="KW-1185">Reference proteome</keyword>
<name>A0A9E7JW03_9LILI</name>
<reference evidence="9" key="1">
    <citation type="submission" date="2022-05" db="EMBL/GenBank/DDBJ databases">
        <title>The Musa troglodytarum L. genome provides insights into the mechanism of non-climacteric behaviour and enrichment of carotenoids.</title>
        <authorList>
            <person name="Wang J."/>
        </authorList>
    </citation>
    <scope>NUCLEOTIDE SEQUENCE</scope>
    <source>
        <tissue evidence="9">Leaf</tissue>
    </source>
</reference>
<evidence type="ECO:0000256" key="3">
    <source>
        <dbReference type="ARBA" id="ARBA00022833"/>
    </source>
</evidence>
<keyword evidence="3 5" id="KW-0862">Zinc</keyword>
<evidence type="ECO:0000256" key="5">
    <source>
        <dbReference type="PROSITE-ProRule" id="PRU00125"/>
    </source>
</evidence>
<evidence type="ECO:0000313" key="9">
    <source>
        <dbReference type="EMBL" id="URD94454.1"/>
    </source>
</evidence>
<accession>A0A9E7JW03</accession>
<dbReference type="OrthoDB" id="684343at2759"/>
<dbReference type="Pfam" id="PF03763">
    <property type="entry name" value="Remorin_C"/>
    <property type="match status" value="1"/>
</dbReference>
<evidence type="ECO:0000313" key="10">
    <source>
        <dbReference type="Proteomes" id="UP001055439"/>
    </source>
</evidence>
<dbReference type="Gene3D" id="2.10.110.10">
    <property type="entry name" value="Cysteine Rich Protein"/>
    <property type="match status" value="2"/>
</dbReference>
<proteinExistence type="inferred from homology"/>
<dbReference type="Pfam" id="PF00412">
    <property type="entry name" value="LIM"/>
    <property type="match status" value="1"/>
</dbReference>
<gene>
    <name evidence="9" type="ORF">MUK42_29910</name>
</gene>
<dbReference type="InterPro" id="IPR005516">
    <property type="entry name" value="Remorin_C"/>
</dbReference>
<sequence length="460" mass="50263">MAEEKPAKVEEEGPSGAAPPQPEAVKDVEEEKTAIVPAPEEKPDDSKALVAVEKVEDSSTEKGSGSNDRDAALARVATEKRLSLIKAWEENEKVKAENKAIKKISSIGAWEKSKKAEVEAELKKKEEELEKKKAEYAEQVKNKLALIHKQAEEKRAIAEAKRGEEALKAEEKAAKYRATGLAPKKIFGCSFFWVDVLVVQQERGLAGNPAHVPHCIAGTSNRQLHAAFICDDQLKSSVLLKIRSKRVSSCSCAVPGESQTLGIVWIITMPFTGTQDKCKACDKTVHFIDLLTADGVRYHKTCFKCSHCEGTVSMCNYSSMNGILYCKPHFEQLFKESGSFTKSELPDVGAYLDHTVSGINLNSFPVGFDPRSKVWSPSKISYTFTGTQDKCASCKKTAYPSEKLTVEGESCHRTCFKCSHGGCTLTPSSYAALEGIHPLLQAPFRAAVQGEGQLQSPTEG</sequence>